<feature type="transmembrane region" description="Helical" evidence="5">
    <location>
        <begin position="227"/>
        <end position="249"/>
    </location>
</feature>
<accession>A0ABV6RZG0</accession>
<keyword evidence="4 5" id="KW-0472">Membrane</keyword>
<evidence type="ECO:0000256" key="3">
    <source>
        <dbReference type="ARBA" id="ARBA00022989"/>
    </source>
</evidence>
<evidence type="ECO:0000313" key="8">
    <source>
        <dbReference type="Proteomes" id="UP001589896"/>
    </source>
</evidence>
<keyword evidence="7" id="KW-0436">Ligase</keyword>
<feature type="domain" description="O-antigen ligase-related" evidence="6">
    <location>
        <begin position="218"/>
        <end position="359"/>
    </location>
</feature>
<feature type="transmembrane region" description="Helical" evidence="5">
    <location>
        <begin position="95"/>
        <end position="115"/>
    </location>
</feature>
<dbReference type="InterPro" id="IPR007016">
    <property type="entry name" value="O-antigen_ligase-rel_domated"/>
</dbReference>
<proteinExistence type="predicted"/>
<dbReference type="RefSeq" id="WP_386675577.1">
    <property type="nucleotide sequence ID" value="NZ_JBHLTG010000010.1"/>
</dbReference>
<feature type="transmembrane region" description="Helical" evidence="5">
    <location>
        <begin position="189"/>
        <end position="207"/>
    </location>
</feature>
<dbReference type="GO" id="GO:0016874">
    <property type="term" value="F:ligase activity"/>
    <property type="evidence" value="ECO:0007669"/>
    <property type="project" value="UniProtKB-KW"/>
</dbReference>
<dbReference type="PANTHER" id="PTHR37422:SF13">
    <property type="entry name" value="LIPOPOLYSACCHARIDE BIOSYNTHESIS PROTEIN PA4999-RELATED"/>
    <property type="match status" value="1"/>
</dbReference>
<keyword evidence="8" id="KW-1185">Reference proteome</keyword>
<dbReference type="Proteomes" id="UP001589896">
    <property type="component" value="Unassembled WGS sequence"/>
</dbReference>
<evidence type="ECO:0000256" key="1">
    <source>
        <dbReference type="ARBA" id="ARBA00004141"/>
    </source>
</evidence>
<protein>
    <submittedName>
        <fullName evidence="7">O-antigen ligase family protein</fullName>
    </submittedName>
</protein>
<dbReference type="EMBL" id="JBHLTG010000010">
    <property type="protein sequence ID" value="MFC0681984.1"/>
    <property type="molecule type" value="Genomic_DNA"/>
</dbReference>
<feature type="transmembrane region" description="Helical" evidence="5">
    <location>
        <begin position="348"/>
        <end position="369"/>
    </location>
</feature>
<keyword evidence="2 5" id="KW-0812">Transmembrane</keyword>
<evidence type="ECO:0000313" key="7">
    <source>
        <dbReference type="EMBL" id="MFC0681984.1"/>
    </source>
</evidence>
<comment type="caution">
    <text evidence="7">The sequence shown here is derived from an EMBL/GenBank/DDBJ whole genome shotgun (WGS) entry which is preliminary data.</text>
</comment>
<organism evidence="7 8">
    <name type="scientific">Lysobacter korlensis</name>
    <dbReference type="NCBI Taxonomy" id="553636"/>
    <lineage>
        <taxon>Bacteria</taxon>
        <taxon>Pseudomonadati</taxon>
        <taxon>Pseudomonadota</taxon>
        <taxon>Gammaproteobacteria</taxon>
        <taxon>Lysobacterales</taxon>
        <taxon>Lysobacteraceae</taxon>
        <taxon>Lysobacter</taxon>
    </lineage>
</organism>
<gene>
    <name evidence="7" type="ORF">ACFFGH_29485</name>
</gene>
<feature type="transmembrane region" description="Helical" evidence="5">
    <location>
        <begin position="42"/>
        <end position="61"/>
    </location>
</feature>
<name>A0ABV6RZG0_9GAMM</name>
<dbReference type="PANTHER" id="PTHR37422">
    <property type="entry name" value="TEICHURONIC ACID BIOSYNTHESIS PROTEIN TUAE"/>
    <property type="match status" value="1"/>
</dbReference>
<feature type="transmembrane region" description="Helical" evidence="5">
    <location>
        <begin position="261"/>
        <end position="284"/>
    </location>
</feature>
<keyword evidence="3 5" id="KW-1133">Transmembrane helix</keyword>
<evidence type="ECO:0000256" key="2">
    <source>
        <dbReference type="ARBA" id="ARBA00022692"/>
    </source>
</evidence>
<evidence type="ECO:0000259" key="6">
    <source>
        <dbReference type="Pfam" id="PF04932"/>
    </source>
</evidence>
<feature type="transmembrane region" description="Helical" evidence="5">
    <location>
        <begin position="68"/>
        <end position="89"/>
    </location>
</feature>
<comment type="subcellular location">
    <subcellularLocation>
        <location evidence="1">Membrane</location>
        <topology evidence="1">Multi-pass membrane protein</topology>
    </subcellularLocation>
</comment>
<evidence type="ECO:0000256" key="4">
    <source>
        <dbReference type="ARBA" id="ARBA00023136"/>
    </source>
</evidence>
<reference evidence="7 8" key="1">
    <citation type="submission" date="2024-09" db="EMBL/GenBank/DDBJ databases">
        <authorList>
            <person name="Sun Q."/>
            <person name="Mori K."/>
        </authorList>
    </citation>
    <scope>NUCLEOTIDE SEQUENCE [LARGE SCALE GENOMIC DNA]</scope>
    <source>
        <strain evidence="7 8">KCTC 23076</strain>
    </source>
</reference>
<evidence type="ECO:0000256" key="5">
    <source>
        <dbReference type="SAM" id="Phobius"/>
    </source>
</evidence>
<sequence>MTGREIAARLPPPTPAPIAQRLGEWMLFFLFAAQGVRNLAGWPGYLGVAGALAGLVALSLWRHRRDPRLLSVPPELVAFLLFSACSLLWSEYRWATVLGLLAQWGTAAAGIWLALSLSWRQLVAALSSALSRVLLLSLAFEGFVALIVQDRVAPLWTGYGATSPGAYFWSENQLLLGGPVQGIVGNRNLLAFLALLLLLTIGARIVGGEAVRRAPWTVGLAIGTLTLTRSATVIAVTAGLAMLIGVLLLVRRVPPRTRRLFQGVVLAVLSVGLAGVLSILPVALGVLGRSDLTNRVDIWRTVLGLVEQRPALGWGWVSYWAPWVQPYDGLVVIDGVEYLQAHNALLDVLLQLGVVGAAIAGVLAVAALVRGWTRAMGGPLTTTASPGWGPFLLLCALLAQALTESRLLVEGNWALFVALSAKLAMEGWSHAGHAKFTRREPAPVSIEP</sequence>
<dbReference type="Pfam" id="PF04932">
    <property type="entry name" value="Wzy_C"/>
    <property type="match status" value="1"/>
</dbReference>
<feature type="transmembrane region" description="Helical" evidence="5">
    <location>
        <begin position="122"/>
        <end position="147"/>
    </location>
</feature>
<dbReference type="InterPro" id="IPR051533">
    <property type="entry name" value="WaaL-like"/>
</dbReference>